<dbReference type="InterPro" id="IPR053134">
    <property type="entry name" value="RNA-dir_DNA_polymerase"/>
</dbReference>
<dbReference type="InterPro" id="IPR043502">
    <property type="entry name" value="DNA/RNA_pol_sf"/>
</dbReference>
<feature type="region of interest" description="Disordered" evidence="1">
    <location>
        <begin position="307"/>
        <end position="329"/>
    </location>
</feature>
<dbReference type="PANTHER" id="PTHR24559:SF444">
    <property type="entry name" value="REVERSE TRANSCRIPTASE DOMAIN-CONTAINING PROTEIN"/>
    <property type="match status" value="1"/>
</dbReference>
<name>A0ABD1FN70_SALDI</name>
<comment type="caution">
    <text evidence="3">The sequence shown here is derived from an EMBL/GenBank/DDBJ whole genome shotgun (WGS) entry which is preliminary data.</text>
</comment>
<evidence type="ECO:0000313" key="3">
    <source>
        <dbReference type="EMBL" id="KAL1533293.1"/>
    </source>
</evidence>
<feature type="domain" description="Reverse transcriptase" evidence="2">
    <location>
        <begin position="50"/>
        <end position="200"/>
    </location>
</feature>
<evidence type="ECO:0000313" key="4">
    <source>
        <dbReference type="Proteomes" id="UP001567538"/>
    </source>
</evidence>
<gene>
    <name evidence="3" type="ORF">AAHA92_33196</name>
</gene>
<dbReference type="InterPro" id="IPR000477">
    <property type="entry name" value="RT_dom"/>
</dbReference>
<reference evidence="3 4" key="1">
    <citation type="submission" date="2024-06" db="EMBL/GenBank/DDBJ databases">
        <title>A chromosome level genome sequence of Diviner's sage (Salvia divinorum).</title>
        <authorList>
            <person name="Ford S.A."/>
            <person name="Ro D.-K."/>
            <person name="Ness R.W."/>
            <person name="Phillips M.A."/>
        </authorList>
    </citation>
    <scope>NUCLEOTIDE SEQUENCE [LARGE SCALE GENOMIC DNA]</scope>
    <source>
        <strain evidence="3">SAF-2024a</strain>
        <tissue evidence="3">Leaf</tissue>
    </source>
</reference>
<dbReference type="Proteomes" id="UP001567538">
    <property type="component" value="Unassembled WGS sequence"/>
</dbReference>
<dbReference type="Gene3D" id="3.10.10.10">
    <property type="entry name" value="HIV Type 1 Reverse Transcriptase, subunit A, domain 1"/>
    <property type="match status" value="1"/>
</dbReference>
<evidence type="ECO:0000259" key="2">
    <source>
        <dbReference type="Pfam" id="PF00078"/>
    </source>
</evidence>
<dbReference type="InterPro" id="IPR043128">
    <property type="entry name" value="Rev_trsase/Diguanyl_cyclase"/>
</dbReference>
<organism evidence="3 4">
    <name type="scientific">Salvia divinorum</name>
    <name type="common">Maria pastora</name>
    <name type="synonym">Diviner's sage</name>
    <dbReference type="NCBI Taxonomy" id="28513"/>
    <lineage>
        <taxon>Eukaryota</taxon>
        <taxon>Viridiplantae</taxon>
        <taxon>Streptophyta</taxon>
        <taxon>Embryophyta</taxon>
        <taxon>Tracheophyta</taxon>
        <taxon>Spermatophyta</taxon>
        <taxon>Magnoliopsida</taxon>
        <taxon>eudicotyledons</taxon>
        <taxon>Gunneridae</taxon>
        <taxon>Pentapetalae</taxon>
        <taxon>asterids</taxon>
        <taxon>lamiids</taxon>
        <taxon>Lamiales</taxon>
        <taxon>Lamiaceae</taxon>
        <taxon>Nepetoideae</taxon>
        <taxon>Mentheae</taxon>
        <taxon>Salviinae</taxon>
        <taxon>Salvia</taxon>
        <taxon>Salvia subgen. Calosphace</taxon>
    </lineage>
</organism>
<dbReference type="PANTHER" id="PTHR24559">
    <property type="entry name" value="TRANSPOSON TY3-I GAG-POL POLYPROTEIN"/>
    <property type="match status" value="1"/>
</dbReference>
<protein>
    <recommendedName>
        <fullName evidence="2">Reverse transcriptase domain-containing protein</fullName>
    </recommendedName>
</protein>
<keyword evidence="4" id="KW-1185">Reference proteome</keyword>
<dbReference type="Pfam" id="PF00078">
    <property type="entry name" value="RVT_1"/>
    <property type="match status" value="1"/>
</dbReference>
<dbReference type="AlphaFoldDB" id="A0ABD1FN70"/>
<proteinExistence type="predicted"/>
<evidence type="ECO:0000256" key="1">
    <source>
        <dbReference type="SAM" id="MobiDB-lite"/>
    </source>
</evidence>
<dbReference type="CDD" id="cd01647">
    <property type="entry name" value="RT_LTR"/>
    <property type="match status" value="1"/>
</dbReference>
<dbReference type="EMBL" id="JBEAFC010000014">
    <property type="protein sequence ID" value="KAL1533293.1"/>
    <property type="molecule type" value="Genomic_DNA"/>
</dbReference>
<sequence>MHHIQLEEGAKAHRDPQRKLNPNMREEVIKEVLKLLYLGIIYSIPDSEWMCIDYRKLNAATRKDHFPLSFIDQMLERLAEKPYFCFLDGYSGYFHIYVDPEDQSKITFTCPFETYAYRRMPFGLCNAPGTFQRCMMSIFSDLLEECIEIIMDDFTVYGDSFDACLHHLDIMLGRCRAKNLVLNYEKCHFMVTEGIVLGHIVSEKEENASHSVLVRKIPTVPTWVEEFDWEVKDKKGTENRVADHLSRITQGEEEDEIPDAFPEEHLYLTTMRPQLISWAYHAAQLDPAEASQEVMKRNREPWFTDLSKLSGHGRITSFPRSHSSPEDED</sequence>
<dbReference type="SUPFAM" id="SSF56672">
    <property type="entry name" value="DNA/RNA polymerases"/>
    <property type="match status" value="1"/>
</dbReference>
<dbReference type="Gene3D" id="3.30.70.270">
    <property type="match status" value="1"/>
</dbReference>
<accession>A0ABD1FN70</accession>